<dbReference type="Proteomes" id="UP000295447">
    <property type="component" value="Unassembled WGS sequence"/>
</dbReference>
<sequence>MWGDSSGEQSLVIDELPEETMFMYSPDSLQAEIRYRQDRIRRDFQRPAWFQRKPRRQAPQPCAPELRARPAM</sequence>
<accession>A0A4R7ZHS2</accession>
<organism evidence="2 3">
    <name type="scientific">Kribbella kalugense</name>
    <dbReference type="NCBI Taxonomy" id="2512221"/>
    <lineage>
        <taxon>Bacteria</taxon>
        <taxon>Bacillati</taxon>
        <taxon>Actinomycetota</taxon>
        <taxon>Actinomycetes</taxon>
        <taxon>Propionibacteriales</taxon>
        <taxon>Kribbellaceae</taxon>
        <taxon>Kribbella</taxon>
    </lineage>
</organism>
<name>A0A4R7ZHS2_9ACTN</name>
<keyword evidence="3" id="KW-1185">Reference proteome</keyword>
<gene>
    <name evidence="2" type="ORF">EV650_3814</name>
</gene>
<dbReference type="EMBL" id="SODF01000002">
    <property type="protein sequence ID" value="TDW17249.1"/>
    <property type="molecule type" value="Genomic_DNA"/>
</dbReference>
<evidence type="ECO:0000313" key="2">
    <source>
        <dbReference type="EMBL" id="TDW17249.1"/>
    </source>
</evidence>
<comment type="caution">
    <text evidence="2">The sequence shown here is derived from an EMBL/GenBank/DDBJ whole genome shotgun (WGS) entry which is preliminary data.</text>
</comment>
<evidence type="ECO:0000313" key="3">
    <source>
        <dbReference type="Proteomes" id="UP000295447"/>
    </source>
</evidence>
<proteinExistence type="predicted"/>
<dbReference type="OrthoDB" id="3831124at2"/>
<dbReference type="AlphaFoldDB" id="A0A4R7ZHS2"/>
<feature type="region of interest" description="Disordered" evidence="1">
    <location>
        <begin position="46"/>
        <end position="72"/>
    </location>
</feature>
<reference evidence="2 3" key="1">
    <citation type="submission" date="2019-03" db="EMBL/GenBank/DDBJ databases">
        <title>Genomic Encyclopedia of Type Strains, Phase III (KMG-III): the genomes of soil and plant-associated and newly described type strains.</title>
        <authorList>
            <person name="Whitman W."/>
        </authorList>
    </citation>
    <scope>NUCLEOTIDE SEQUENCE [LARGE SCALE GENOMIC DNA]</scope>
    <source>
        <strain evidence="2 3">VKM Ac-2570</strain>
    </source>
</reference>
<dbReference type="RefSeq" id="WP_134120370.1">
    <property type="nucleotide sequence ID" value="NZ_SODF01000002.1"/>
</dbReference>
<evidence type="ECO:0000256" key="1">
    <source>
        <dbReference type="SAM" id="MobiDB-lite"/>
    </source>
</evidence>
<protein>
    <submittedName>
        <fullName evidence="2">Uncharacterized protein</fullName>
    </submittedName>
</protein>